<feature type="compositionally biased region" description="Basic and acidic residues" evidence="1">
    <location>
        <begin position="506"/>
        <end position="522"/>
    </location>
</feature>
<dbReference type="PROSITE" id="PS50196">
    <property type="entry name" value="RANBD1"/>
    <property type="match status" value="1"/>
</dbReference>
<dbReference type="InterPro" id="IPR053074">
    <property type="entry name" value="NPC_Nucleoporin"/>
</dbReference>
<keyword evidence="4" id="KW-1185">Reference proteome</keyword>
<feature type="compositionally biased region" description="Acidic residues" evidence="1">
    <location>
        <begin position="17"/>
        <end position="30"/>
    </location>
</feature>
<dbReference type="InterPro" id="IPR011993">
    <property type="entry name" value="PH-like_dom_sf"/>
</dbReference>
<dbReference type="AlphaFoldDB" id="A0A813VL45"/>
<feature type="compositionally biased region" description="Polar residues" evidence="1">
    <location>
        <begin position="100"/>
        <end position="115"/>
    </location>
</feature>
<feature type="compositionally biased region" description="Low complexity" evidence="1">
    <location>
        <begin position="587"/>
        <end position="610"/>
    </location>
</feature>
<dbReference type="InterPro" id="IPR000156">
    <property type="entry name" value="Ran_bind_dom"/>
</dbReference>
<feature type="compositionally biased region" description="Polar residues" evidence="1">
    <location>
        <begin position="128"/>
        <end position="159"/>
    </location>
</feature>
<feature type="compositionally biased region" description="Basic residues" evidence="1">
    <location>
        <begin position="42"/>
        <end position="51"/>
    </location>
</feature>
<name>A0A813VL45_9BILA</name>
<dbReference type="Proteomes" id="UP000663879">
    <property type="component" value="Unassembled WGS sequence"/>
</dbReference>
<feature type="domain" description="RanBD1" evidence="2">
    <location>
        <begin position="632"/>
        <end position="749"/>
    </location>
</feature>
<dbReference type="PANTHER" id="PTHR38697">
    <property type="entry name" value="NUCLEAR PORE COMPLEX PROTEIN SIMILAR TO S. CEREVISIAE NUP2 (EUROFUNG)"/>
    <property type="match status" value="1"/>
</dbReference>
<dbReference type="SMART" id="SM00160">
    <property type="entry name" value="RanBD"/>
    <property type="match status" value="1"/>
</dbReference>
<dbReference type="EMBL" id="CAJNOC010001173">
    <property type="protein sequence ID" value="CAF0841779.1"/>
    <property type="molecule type" value="Genomic_DNA"/>
</dbReference>
<sequence>MGKRRTNVPHKDRYNESDSDDNEEQVEETPLDDKQVAEIKARPKLVAKRRAPASDSTPSLGPSPFSFMGKPADNSSEDKPAQSVFTGFKGFSAFKPSVPVPTSATAKTSETTQPFSLFDKKETESKTDSNLTNGSSKPTSEAATPSLSFLTAQPKSTPSFFAKSNGEQKKDQEDEIIEIKKSDETKSQNKTISESELNFINELNSLFERCYGSNKRVYKLPLESLTENTVGEDKETKYACLLAELNKHCSKWISKHVEESPLVILTPVFVDYFNYLILLEKHFFPDSFKKTDKNPEPAQKTPSFSFSSTITNGTKLPVNGTNGHKEINIEKKIEIDDKTKENKDAEPAKMPILTFKTSNEPLAPISFGNTNKIDSFKFGSTLSTEKSIFSKEITENKTIELEKSSTQIQLPKITTSFVEVSKEKIPEESKKESESTAPKSFFAPFTSTTTSSTSIFKFGSTTSAPSSIQTIQKPEESAKTPSETPVEESKKFSFTPTPGGFFSNLKKKEDEPTPLDTQEKPTETVTNSLFKSTASNSTTFSFLTSTPMTAPSASSTITESTKSSFFSFGTNATIKPGGLFGSGGFGSTPSPFGTTTSTPTPFGTSAPSAAGGEGEGEEEPYEPPKPESSDVKEEGAIYEKRMKLYYFSDKETKFVDRGIGNLFLKPTKDGESTQLIIRADTKLANILLNVKLSKVFPITKAGPKDVSYLCVPNPPIPGVSDSVPCKFLFKVKTEDDANELLDKLNEYKK</sequence>
<feature type="compositionally biased region" description="Basic and acidic residues" evidence="1">
    <location>
        <begin position="166"/>
        <end position="187"/>
    </location>
</feature>
<proteinExistence type="predicted"/>
<evidence type="ECO:0000256" key="1">
    <source>
        <dbReference type="SAM" id="MobiDB-lite"/>
    </source>
</evidence>
<evidence type="ECO:0000313" key="3">
    <source>
        <dbReference type="EMBL" id="CAF0841779.1"/>
    </source>
</evidence>
<feature type="compositionally biased region" description="Basic and acidic residues" evidence="1">
    <location>
        <begin position="118"/>
        <end position="127"/>
    </location>
</feature>
<protein>
    <recommendedName>
        <fullName evidence="2">RanBD1 domain-containing protein</fullName>
    </recommendedName>
</protein>
<reference evidence="3" key="1">
    <citation type="submission" date="2021-02" db="EMBL/GenBank/DDBJ databases">
        <authorList>
            <person name="Nowell W R."/>
        </authorList>
    </citation>
    <scope>NUCLEOTIDE SEQUENCE</scope>
    <source>
        <strain evidence="3">Ploen Becks lab</strain>
    </source>
</reference>
<feature type="compositionally biased region" description="Basic and acidic residues" evidence="1">
    <location>
        <begin position="31"/>
        <end position="41"/>
    </location>
</feature>
<dbReference type="PANTHER" id="PTHR38697:SF1">
    <property type="entry name" value="NUCLEAR PORE COMPLEX PROTEIN SIMILAR TO S. CEREVISIAE NUP2 (EUROFUNG)"/>
    <property type="match status" value="1"/>
</dbReference>
<feature type="region of interest" description="Disordered" evidence="1">
    <location>
        <begin position="1"/>
        <end position="191"/>
    </location>
</feature>
<dbReference type="SUPFAM" id="SSF50729">
    <property type="entry name" value="PH domain-like"/>
    <property type="match status" value="1"/>
</dbReference>
<organism evidence="3 4">
    <name type="scientific">Brachionus calyciflorus</name>
    <dbReference type="NCBI Taxonomy" id="104777"/>
    <lineage>
        <taxon>Eukaryota</taxon>
        <taxon>Metazoa</taxon>
        <taxon>Spiralia</taxon>
        <taxon>Gnathifera</taxon>
        <taxon>Rotifera</taxon>
        <taxon>Eurotatoria</taxon>
        <taxon>Monogononta</taxon>
        <taxon>Pseudotrocha</taxon>
        <taxon>Ploima</taxon>
        <taxon>Brachionidae</taxon>
        <taxon>Brachionus</taxon>
    </lineage>
</organism>
<dbReference type="Pfam" id="PF00638">
    <property type="entry name" value="Ran_BP1"/>
    <property type="match status" value="1"/>
</dbReference>
<dbReference type="CDD" id="cd13170">
    <property type="entry name" value="RanBD_NUP50"/>
    <property type="match status" value="1"/>
</dbReference>
<evidence type="ECO:0000259" key="2">
    <source>
        <dbReference type="PROSITE" id="PS50196"/>
    </source>
</evidence>
<evidence type="ECO:0000313" key="4">
    <source>
        <dbReference type="Proteomes" id="UP000663879"/>
    </source>
</evidence>
<accession>A0A813VL45</accession>
<feature type="compositionally biased region" description="Basic and acidic residues" evidence="1">
    <location>
        <begin position="622"/>
        <end position="633"/>
    </location>
</feature>
<feature type="region of interest" description="Disordered" evidence="1">
    <location>
        <begin position="464"/>
        <end position="525"/>
    </location>
</feature>
<dbReference type="Gene3D" id="2.30.29.30">
    <property type="entry name" value="Pleckstrin-homology domain (PH domain)/Phosphotyrosine-binding domain (PTB)"/>
    <property type="match status" value="1"/>
</dbReference>
<dbReference type="OrthoDB" id="10062131at2759"/>
<gene>
    <name evidence="3" type="ORF">OXX778_LOCUS8495</name>
</gene>
<comment type="caution">
    <text evidence="3">The sequence shown here is derived from an EMBL/GenBank/DDBJ whole genome shotgun (WGS) entry which is preliminary data.</text>
</comment>
<feature type="region of interest" description="Disordered" evidence="1">
    <location>
        <begin position="582"/>
        <end position="633"/>
    </location>
</feature>